<evidence type="ECO:0000256" key="1">
    <source>
        <dbReference type="SAM" id="SignalP"/>
    </source>
</evidence>
<accession>A0ABU3BMZ1</accession>
<evidence type="ECO:0000313" key="3">
    <source>
        <dbReference type="EMBL" id="MDT0630628.1"/>
    </source>
</evidence>
<dbReference type="InterPro" id="IPR032466">
    <property type="entry name" value="Metal_Hydrolase"/>
</dbReference>
<organism evidence="3 4">
    <name type="scientific">Rubrivirga litoralis</name>
    <dbReference type="NCBI Taxonomy" id="3075598"/>
    <lineage>
        <taxon>Bacteria</taxon>
        <taxon>Pseudomonadati</taxon>
        <taxon>Rhodothermota</taxon>
        <taxon>Rhodothermia</taxon>
        <taxon>Rhodothermales</taxon>
        <taxon>Rubricoccaceae</taxon>
        <taxon>Rubrivirga</taxon>
    </lineage>
</organism>
<dbReference type="EMBL" id="JAVRHT010000003">
    <property type="protein sequence ID" value="MDT0630628.1"/>
    <property type="molecule type" value="Genomic_DNA"/>
</dbReference>
<feature type="signal peptide" evidence="1">
    <location>
        <begin position="1"/>
        <end position="26"/>
    </location>
</feature>
<dbReference type="Proteomes" id="UP001267426">
    <property type="component" value="Unassembled WGS sequence"/>
</dbReference>
<name>A0ABU3BMZ1_9BACT</name>
<dbReference type="InterPro" id="IPR006680">
    <property type="entry name" value="Amidohydro-rel"/>
</dbReference>
<proteinExistence type="predicted"/>
<dbReference type="SUPFAM" id="SSF51338">
    <property type="entry name" value="Composite domain of metallo-dependent hydrolases"/>
    <property type="match status" value="1"/>
</dbReference>
<dbReference type="SUPFAM" id="SSF51556">
    <property type="entry name" value="Metallo-dependent hydrolases"/>
    <property type="match status" value="1"/>
</dbReference>
<protein>
    <submittedName>
        <fullName evidence="3">Amidohydrolase family protein</fullName>
    </submittedName>
</protein>
<evidence type="ECO:0000259" key="2">
    <source>
        <dbReference type="Pfam" id="PF01979"/>
    </source>
</evidence>
<dbReference type="Pfam" id="PF01979">
    <property type="entry name" value="Amidohydro_1"/>
    <property type="match status" value="1"/>
</dbReference>
<evidence type="ECO:0000313" key="4">
    <source>
        <dbReference type="Proteomes" id="UP001267426"/>
    </source>
</evidence>
<dbReference type="PANTHER" id="PTHR43135:SF3">
    <property type="entry name" value="ALPHA-D-RIBOSE 1-METHYLPHOSPHONATE 5-TRIPHOSPHATE DIPHOSPHATASE"/>
    <property type="match status" value="1"/>
</dbReference>
<keyword evidence="4" id="KW-1185">Reference proteome</keyword>
<feature type="domain" description="Amidohydrolase-related" evidence="2">
    <location>
        <begin position="313"/>
        <end position="420"/>
    </location>
</feature>
<dbReference type="Gene3D" id="3.20.20.140">
    <property type="entry name" value="Metal-dependent hydrolases"/>
    <property type="match status" value="1"/>
</dbReference>
<feature type="chain" id="PRO_5047494388" evidence="1">
    <location>
        <begin position="27"/>
        <end position="450"/>
    </location>
</feature>
<comment type="caution">
    <text evidence="3">The sequence shown here is derived from an EMBL/GenBank/DDBJ whole genome shotgun (WGS) entry which is preliminary data.</text>
</comment>
<dbReference type="RefSeq" id="WP_311661863.1">
    <property type="nucleotide sequence ID" value="NZ_JAVRHT010000003.1"/>
</dbReference>
<keyword evidence="1" id="KW-0732">Signal</keyword>
<dbReference type="PANTHER" id="PTHR43135">
    <property type="entry name" value="ALPHA-D-RIBOSE 1-METHYLPHOSPHONATE 5-TRIPHOSPHATE DIPHOSPHATASE"/>
    <property type="match status" value="1"/>
</dbReference>
<reference evidence="3 4" key="1">
    <citation type="submission" date="2023-09" db="EMBL/GenBank/DDBJ databases">
        <authorList>
            <person name="Rey-Velasco X."/>
        </authorList>
    </citation>
    <scope>NUCLEOTIDE SEQUENCE [LARGE SCALE GENOMIC DNA]</scope>
    <source>
        <strain evidence="3 4">F394</strain>
    </source>
</reference>
<dbReference type="InterPro" id="IPR051781">
    <property type="entry name" value="Metallo-dep_Hydrolase"/>
</dbReference>
<gene>
    <name evidence="3" type="ORF">RM540_02610</name>
</gene>
<dbReference type="InterPro" id="IPR011059">
    <property type="entry name" value="Metal-dep_hydrolase_composite"/>
</dbReference>
<sequence>MRFLLPALTPSTLIGLALLVAAPALAQGPQYRARTGTFALTDCRIETVTRGVVERGTVVIEDGRIAAVGEAAVPGGAVVVPCDGGTVYPGFIDAGTRIGLDEVGSVDETQDFDEIGDVTPQMEAITAVNPSTIHVPITRLSGVTTALAVPQGGLMPGTAALVNLHGYTPAQMSTGFEAVVLNFPTTGRRGPFDRREQEAIDKAAKEALETLDETWEQAVLYARIDSARAAGGGAGEMPYQPEFAALLPAVRGERVLLVEANAAADIVKALEWLDGKDVSAVLTGVAEGWRVADQIAAAGLPVIAGPVLGLPTRASDRYSRAYENAALLAQAGVPVALQTQDRMQNYRNLPFHAGFAVAFGQDYGFDRQAALEAVTIAPARMFGVDDRMGSVEVGKQATLFVADGDPFQPATDVTAVFIDGYQVPLVSRQTELYQEYLNRQPGLTTPPGGE</sequence>